<feature type="transmembrane region" description="Helical" evidence="6">
    <location>
        <begin position="26"/>
        <end position="44"/>
    </location>
</feature>
<feature type="transmembrane region" description="Helical" evidence="6">
    <location>
        <begin position="166"/>
        <end position="187"/>
    </location>
</feature>
<feature type="transmembrane region" description="Helical" evidence="6">
    <location>
        <begin position="199"/>
        <end position="218"/>
    </location>
</feature>
<evidence type="ECO:0000256" key="4">
    <source>
        <dbReference type="ARBA" id="ARBA00022989"/>
    </source>
</evidence>
<feature type="transmembrane region" description="Helical" evidence="6">
    <location>
        <begin position="109"/>
        <end position="128"/>
    </location>
</feature>
<dbReference type="InterPro" id="IPR037185">
    <property type="entry name" value="EmrE-like"/>
</dbReference>
<dbReference type="Pfam" id="PF00892">
    <property type="entry name" value="EamA"/>
    <property type="match status" value="2"/>
</dbReference>
<keyword evidence="3 6" id="KW-0812">Transmembrane</keyword>
<sequence>MAALPPAIWGSTYLVTSEFLPADKPLTAAVLRTLPVGLLLVLFNRHWPRPEQWLKLLVLSLLCMSLLHWPLFVSAYRLPGGLAALLICAQPLIVLVLGICCFSNEPVGVLLASLIGFAGVALVLVPPSRLAWDTLGILAAVLAACSMALGTLLLRRWRLDMPVLAFTGWQLLLGGLLLLPFMLWFELPLPTLQAKHGGGYLYLAVLGTLIPYLLWFRAMRSLEPVLISLFLLLSPLSALTLGYVS</sequence>
<evidence type="ECO:0000256" key="6">
    <source>
        <dbReference type="SAM" id="Phobius"/>
    </source>
</evidence>
<gene>
    <name evidence="8" type="ORF">L9059_00010</name>
</gene>
<comment type="similarity">
    <text evidence="2">Belongs to the EamA transporter family.</text>
</comment>
<evidence type="ECO:0000313" key="8">
    <source>
        <dbReference type="EMBL" id="MCK1788595.1"/>
    </source>
</evidence>
<evidence type="ECO:0000313" key="9">
    <source>
        <dbReference type="Proteomes" id="UP001299876"/>
    </source>
</evidence>
<evidence type="ECO:0000256" key="2">
    <source>
        <dbReference type="ARBA" id="ARBA00007362"/>
    </source>
</evidence>
<dbReference type="PANTHER" id="PTHR32322">
    <property type="entry name" value="INNER MEMBRANE TRANSPORTER"/>
    <property type="match status" value="1"/>
</dbReference>
<evidence type="ECO:0000256" key="3">
    <source>
        <dbReference type="ARBA" id="ARBA00022692"/>
    </source>
</evidence>
<name>A0ABT0ES87_9PSED</name>
<comment type="subcellular location">
    <subcellularLocation>
        <location evidence="1">Membrane</location>
        <topology evidence="1">Multi-pass membrane protein</topology>
    </subcellularLocation>
</comment>
<reference evidence="8 9" key="1">
    <citation type="submission" date="2022-02" db="EMBL/GenBank/DDBJ databases">
        <title>Comparative genomics of the first Antarctic Pseudomonas spp. capable of biotransforming 2,4,6-Trinitrotoluene.</title>
        <authorList>
            <person name="Cabrera M.A."/>
            <person name="Marquez S.L."/>
            <person name="Perez-Donoso J.M."/>
        </authorList>
    </citation>
    <scope>NUCLEOTIDE SEQUENCE [LARGE SCALE GENOMIC DNA]</scope>
    <source>
        <strain evidence="8 9">TNT19</strain>
    </source>
</reference>
<dbReference type="InterPro" id="IPR050638">
    <property type="entry name" value="AA-Vitamin_Transporters"/>
</dbReference>
<dbReference type="InterPro" id="IPR000620">
    <property type="entry name" value="EamA_dom"/>
</dbReference>
<feature type="transmembrane region" description="Helical" evidence="6">
    <location>
        <begin position="225"/>
        <end position="244"/>
    </location>
</feature>
<dbReference type="Proteomes" id="UP001299876">
    <property type="component" value="Unassembled WGS sequence"/>
</dbReference>
<organism evidence="8 9">
    <name type="scientific">Pseudomonas violetae</name>
    <dbReference type="NCBI Taxonomy" id="2915813"/>
    <lineage>
        <taxon>Bacteria</taxon>
        <taxon>Pseudomonadati</taxon>
        <taxon>Pseudomonadota</taxon>
        <taxon>Gammaproteobacteria</taxon>
        <taxon>Pseudomonadales</taxon>
        <taxon>Pseudomonadaceae</taxon>
        <taxon>Pseudomonas</taxon>
    </lineage>
</organism>
<dbReference type="SUPFAM" id="SSF103481">
    <property type="entry name" value="Multidrug resistance efflux transporter EmrE"/>
    <property type="match status" value="2"/>
</dbReference>
<keyword evidence="4 6" id="KW-1133">Transmembrane helix</keyword>
<protein>
    <submittedName>
        <fullName evidence="8">EamA family transporter</fullName>
    </submittedName>
</protein>
<dbReference type="EMBL" id="JAKNRW010000001">
    <property type="protein sequence ID" value="MCK1788595.1"/>
    <property type="molecule type" value="Genomic_DNA"/>
</dbReference>
<proteinExistence type="inferred from homology"/>
<feature type="domain" description="EamA" evidence="7">
    <location>
        <begin position="135"/>
        <end position="244"/>
    </location>
</feature>
<accession>A0ABT0ES87</accession>
<keyword evidence="9" id="KW-1185">Reference proteome</keyword>
<feature type="domain" description="EamA" evidence="7">
    <location>
        <begin position="2"/>
        <end position="124"/>
    </location>
</feature>
<dbReference type="PANTHER" id="PTHR32322:SF2">
    <property type="entry name" value="EAMA DOMAIN-CONTAINING PROTEIN"/>
    <property type="match status" value="1"/>
</dbReference>
<feature type="transmembrane region" description="Helical" evidence="6">
    <location>
        <begin position="56"/>
        <end position="76"/>
    </location>
</feature>
<evidence type="ECO:0000256" key="1">
    <source>
        <dbReference type="ARBA" id="ARBA00004141"/>
    </source>
</evidence>
<feature type="transmembrane region" description="Helical" evidence="6">
    <location>
        <begin position="82"/>
        <end position="102"/>
    </location>
</feature>
<keyword evidence="5 6" id="KW-0472">Membrane</keyword>
<evidence type="ECO:0000259" key="7">
    <source>
        <dbReference type="Pfam" id="PF00892"/>
    </source>
</evidence>
<comment type="caution">
    <text evidence="8">The sequence shown here is derived from an EMBL/GenBank/DDBJ whole genome shotgun (WGS) entry which is preliminary data.</text>
</comment>
<evidence type="ECO:0000256" key="5">
    <source>
        <dbReference type="ARBA" id="ARBA00023136"/>
    </source>
</evidence>
<feature type="transmembrane region" description="Helical" evidence="6">
    <location>
        <begin position="134"/>
        <end position="154"/>
    </location>
</feature>
<dbReference type="RefSeq" id="WP_247285312.1">
    <property type="nucleotide sequence ID" value="NZ_JAKNRW010000001.1"/>
</dbReference>